<dbReference type="PANTHER" id="PTHR38480:SF1">
    <property type="entry name" value="SLR0254 PROTEIN"/>
    <property type="match status" value="1"/>
</dbReference>
<keyword evidence="3 5" id="KW-1133">Transmembrane helix</keyword>
<dbReference type="PANTHER" id="PTHR38480">
    <property type="entry name" value="SLR0254 PROTEIN"/>
    <property type="match status" value="1"/>
</dbReference>
<proteinExistence type="predicted"/>
<name>A0ABW5SEH6_9FLAO</name>
<dbReference type="EMBL" id="JBHULZ010000026">
    <property type="protein sequence ID" value="MFD2697744.1"/>
    <property type="molecule type" value="Genomic_DNA"/>
</dbReference>
<evidence type="ECO:0000256" key="2">
    <source>
        <dbReference type="ARBA" id="ARBA00022692"/>
    </source>
</evidence>
<evidence type="ECO:0000259" key="6">
    <source>
        <dbReference type="Pfam" id="PF06271"/>
    </source>
</evidence>
<organism evidence="7 8">
    <name type="scientific">Mesonia sediminis</name>
    <dbReference type="NCBI Taxonomy" id="1703946"/>
    <lineage>
        <taxon>Bacteria</taxon>
        <taxon>Pseudomonadati</taxon>
        <taxon>Bacteroidota</taxon>
        <taxon>Flavobacteriia</taxon>
        <taxon>Flavobacteriales</taxon>
        <taxon>Flavobacteriaceae</taxon>
        <taxon>Mesonia</taxon>
    </lineage>
</organism>
<evidence type="ECO:0000313" key="8">
    <source>
        <dbReference type="Proteomes" id="UP001597357"/>
    </source>
</evidence>
<feature type="transmembrane region" description="Helical" evidence="5">
    <location>
        <begin position="57"/>
        <end position="74"/>
    </location>
</feature>
<comment type="subcellular location">
    <subcellularLocation>
        <location evidence="1">Membrane</location>
        <topology evidence="1">Multi-pass membrane protein</topology>
    </subcellularLocation>
</comment>
<evidence type="ECO:0000256" key="4">
    <source>
        <dbReference type="ARBA" id="ARBA00023136"/>
    </source>
</evidence>
<reference evidence="8" key="1">
    <citation type="journal article" date="2019" name="Int. J. Syst. Evol. Microbiol.">
        <title>The Global Catalogue of Microorganisms (GCM) 10K type strain sequencing project: providing services to taxonomists for standard genome sequencing and annotation.</title>
        <authorList>
            <consortium name="The Broad Institute Genomics Platform"/>
            <consortium name="The Broad Institute Genome Sequencing Center for Infectious Disease"/>
            <person name="Wu L."/>
            <person name="Ma J."/>
        </authorList>
    </citation>
    <scope>NUCLEOTIDE SEQUENCE [LARGE SCALE GENOMIC DNA]</scope>
    <source>
        <strain evidence="8">KCTC 42255</strain>
    </source>
</reference>
<gene>
    <name evidence="7" type="ORF">ACFSQ0_07040</name>
</gene>
<evidence type="ECO:0000313" key="7">
    <source>
        <dbReference type="EMBL" id="MFD2697744.1"/>
    </source>
</evidence>
<evidence type="ECO:0000256" key="5">
    <source>
        <dbReference type="SAM" id="Phobius"/>
    </source>
</evidence>
<accession>A0ABW5SEH6</accession>
<keyword evidence="4 5" id="KW-0472">Membrane</keyword>
<evidence type="ECO:0000256" key="1">
    <source>
        <dbReference type="ARBA" id="ARBA00004141"/>
    </source>
</evidence>
<dbReference type="RefSeq" id="WP_379046155.1">
    <property type="nucleotide sequence ID" value="NZ_JBHULZ010000026.1"/>
</dbReference>
<keyword evidence="8" id="KW-1185">Reference proteome</keyword>
<feature type="transmembrane region" description="Helical" evidence="5">
    <location>
        <begin position="26"/>
        <end position="45"/>
    </location>
</feature>
<sequence>MDNYQIQTAQNVTINQNLANLGERCLAYFIDYLILVAYGILSYLLMSYSGIGFDYMWAYVAIIGLPVFLYHLLLETFNNGQSLGKMAANIKVVKLDGSAPRFSDFLIRWLLRIIDFSLTSGGLAIFCFLLNKKGQRLGDMAARTTVISERKRVSAQQLIYSNVPDTYEVKYPEVSLLDDKQMQEIGRIFKMAEKNRQDQVLEALSKKTAQIIGVTPSEDPISFLKQVIKDYQYFTQG</sequence>
<feature type="domain" description="RDD" evidence="6">
    <location>
        <begin position="19"/>
        <end position="142"/>
    </location>
</feature>
<dbReference type="Proteomes" id="UP001597357">
    <property type="component" value="Unassembled WGS sequence"/>
</dbReference>
<dbReference type="InterPro" id="IPR010432">
    <property type="entry name" value="RDD"/>
</dbReference>
<protein>
    <submittedName>
        <fullName evidence="7">RDD family protein</fullName>
    </submittedName>
</protein>
<comment type="caution">
    <text evidence="7">The sequence shown here is derived from an EMBL/GenBank/DDBJ whole genome shotgun (WGS) entry which is preliminary data.</text>
</comment>
<feature type="transmembrane region" description="Helical" evidence="5">
    <location>
        <begin position="109"/>
        <end position="130"/>
    </location>
</feature>
<dbReference type="Pfam" id="PF06271">
    <property type="entry name" value="RDD"/>
    <property type="match status" value="1"/>
</dbReference>
<keyword evidence="2 5" id="KW-0812">Transmembrane</keyword>
<evidence type="ECO:0000256" key="3">
    <source>
        <dbReference type="ARBA" id="ARBA00022989"/>
    </source>
</evidence>